<evidence type="ECO:0000313" key="2">
    <source>
        <dbReference type="Proteomes" id="UP000006247"/>
    </source>
</evidence>
<reference evidence="1 2" key="1">
    <citation type="submission" date="2009-01" db="EMBL/GenBank/DDBJ databases">
        <authorList>
            <person name="Fulton L."/>
            <person name="Clifton S."/>
            <person name="Chinwalla A.T."/>
            <person name="Mitreva M."/>
            <person name="Sodergren E."/>
            <person name="Weinstock G."/>
            <person name="Clifton S."/>
            <person name="Dooling D.J."/>
            <person name="Fulton B."/>
            <person name="Minx P."/>
            <person name="Pepin K.H."/>
            <person name="Johnson M."/>
            <person name="Bhonagiri V."/>
            <person name="Nash W.E."/>
            <person name="Mardis E.R."/>
            <person name="Wilson R.K."/>
        </authorList>
    </citation>
    <scope>NUCLEOTIDE SEQUENCE [LARGE SCALE GENOMIC DNA]</scope>
    <source>
        <strain evidence="1 2">ATCC 33806</strain>
    </source>
</reference>
<dbReference type="EMBL" id="ACEB01000022">
    <property type="protein sequence ID" value="EEG26830.1"/>
    <property type="molecule type" value="Genomic_DNA"/>
</dbReference>
<organism evidence="1 2">
    <name type="scientific">Corynebacterium matruchotii ATCC 33806</name>
    <dbReference type="NCBI Taxonomy" id="566549"/>
    <lineage>
        <taxon>Bacteria</taxon>
        <taxon>Bacillati</taxon>
        <taxon>Actinomycetota</taxon>
        <taxon>Actinomycetes</taxon>
        <taxon>Mycobacteriales</taxon>
        <taxon>Corynebacteriaceae</taxon>
        <taxon>Corynebacterium</taxon>
    </lineage>
</organism>
<dbReference type="AlphaFoldDB" id="C0E3T7"/>
<dbReference type="Proteomes" id="UP000006247">
    <property type="component" value="Unassembled WGS sequence"/>
</dbReference>
<comment type="caution">
    <text evidence="1">The sequence shown here is derived from an EMBL/GenBank/DDBJ whole genome shotgun (WGS) entry which is preliminary data.</text>
</comment>
<gene>
    <name evidence="1" type="ORF">CORMATOL_01653</name>
</gene>
<proteinExistence type="predicted"/>
<accession>C0E3T7</accession>
<dbReference type="HOGENOM" id="CLU_3198675_0_0_11"/>
<sequence length="45" mass="5312">MMVSNVLKWDFVQEYVNYCSQKTQMTLCCIVMQVYSEKNLTIKNG</sequence>
<evidence type="ECO:0000313" key="1">
    <source>
        <dbReference type="EMBL" id="EEG26830.1"/>
    </source>
</evidence>
<name>C0E3T7_9CORY</name>
<protein>
    <submittedName>
        <fullName evidence="1">Uncharacterized protein</fullName>
    </submittedName>
</protein>